<proteinExistence type="inferred from homology"/>
<evidence type="ECO:0000256" key="2">
    <source>
        <dbReference type="ARBA" id="ARBA00022692"/>
    </source>
</evidence>
<keyword evidence="5" id="KW-0997">Cell inner membrane</keyword>
<feature type="transmembrane region" description="Helical" evidence="5">
    <location>
        <begin position="45"/>
        <end position="65"/>
    </location>
</feature>
<comment type="caution">
    <text evidence="5">Lacks conserved residue(s) required for the propagation of feature annotation.</text>
</comment>
<keyword evidence="3 5" id="KW-1133">Transmembrane helix</keyword>
<evidence type="ECO:0000313" key="7">
    <source>
        <dbReference type="EMBL" id="GAA4495521.1"/>
    </source>
</evidence>
<evidence type="ECO:0000256" key="3">
    <source>
        <dbReference type="ARBA" id="ARBA00022989"/>
    </source>
</evidence>
<dbReference type="RefSeq" id="WP_345010487.1">
    <property type="nucleotide sequence ID" value="NZ_BAABFC010000006.1"/>
</dbReference>
<keyword evidence="2 5" id="KW-0812">Transmembrane</keyword>
<comment type="caution">
    <text evidence="7">The sequence shown here is derived from an EMBL/GenBank/DDBJ whole genome shotgun (WGS) entry which is preliminary data.</text>
</comment>
<accession>A0ABP8Q0B8</accession>
<evidence type="ECO:0000256" key="1">
    <source>
        <dbReference type="ARBA" id="ARBA00022475"/>
    </source>
</evidence>
<reference evidence="8" key="1">
    <citation type="journal article" date="2019" name="Int. J. Syst. Evol. Microbiol.">
        <title>The Global Catalogue of Microorganisms (GCM) 10K type strain sequencing project: providing services to taxonomists for standard genome sequencing and annotation.</title>
        <authorList>
            <consortium name="The Broad Institute Genomics Platform"/>
            <consortium name="The Broad Institute Genome Sequencing Center for Infectious Disease"/>
            <person name="Wu L."/>
            <person name="Ma J."/>
        </authorList>
    </citation>
    <scope>NUCLEOTIDE SEQUENCE [LARGE SCALE GENOMIC DNA]</scope>
    <source>
        <strain evidence="8">JCM 32226</strain>
    </source>
</reference>
<protein>
    <recommendedName>
        <fullName evidence="5">Probable lipopolysaccharide assembly protein A</fullName>
    </recommendedName>
</protein>
<evidence type="ECO:0000256" key="5">
    <source>
        <dbReference type="HAMAP-Rule" id="MF_01948"/>
    </source>
</evidence>
<sequence length="95" mass="10848">MRNLAIIFVVVVVCAIALTLGAENNQLVRVNFLIARGEFYLSTLLALVFLGGFAFASLVWSWGYFRQQFRQQKLQKQLQRQAKELNSLRGQLGKE</sequence>
<dbReference type="InterPro" id="IPR032906">
    <property type="entry name" value="LapA"/>
</dbReference>
<feature type="domain" description="Lipopolysaccharide assembly protein A" evidence="6">
    <location>
        <begin position="23"/>
        <end position="86"/>
    </location>
</feature>
<gene>
    <name evidence="5" type="primary">lapA</name>
    <name evidence="7" type="ORF">GCM10023095_08900</name>
</gene>
<comment type="similarity">
    <text evidence="5">Belongs to the LapA family.</text>
</comment>
<dbReference type="Pfam" id="PF06305">
    <property type="entry name" value="LapA_dom"/>
    <property type="match status" value="1"/>
</dbReference>
<organism evidence="7 8">
    <name type="scientific">Pseudaeromonas paramecii</name>
    <dbReference type="NCBI Taxonomy" id="2138166"/>
    <lineage>
        <taxon>Bacteria</taxon>
        <taxon>Pseudomonadati</taxon>
        <taxon>Pseudomonadota</taxon>
        <taxon>Gammaproteobacteria</taxon>
        <taxon>Aeromonadales</taxon>
        <taxon>Aeromonadaceae</taxon>
        <taxon>Pseudaeromonas</taxon>
    </lineage>
</organism>
<evidence type="ECO:0000259" key="6">
    <source>
        <dbReference type="Pfam" id="PF06305"/>
    </source>
</evidence>
<keyword evidence="8" id="KW-1185">Reference proteome</keyword>
<dbReference type="HAMAP" id="MF_01948">
    <property type="entry name" value="LPS_assembly_LapA"/>
    <property type="match status" value="1"/>
</dbReference>
<keyword evidence="1 5" id="KW-1003">Cell membrane</keyword>
<dbReference type="EMBL" id="BAABFC010000006">
    <property type="protein sequence ID" value="GAA4495521.1"/>
    <property type="molecule type" value="Genomic_DNA"/>
</dbReference>
<dbReference type="InterPro" id="IPR010445">
    <property type="entry name" value="LapA_dom"/>
</dbReference>
<name>A0ABP8Q0B8_9GAMM</name>
<comment type="subcellular location">
    <subcellularLocation>
        <location evidence="5">Cell inner membrane</location>
        <topology evidence="5">Single-pass membrane protein</topology>
    </subcellularLocation>
</comment>
<dbReference type="Proteomes" id="UP001501321">
    <property type="component" value="Unassembled WGS sequence"/>
</dbReference>
<keyword evidence="4 5" id="KW-0472">Membrane</keyword>
<evidence type="ECO:0000313" key="8">
    <source>
        <dbReference type="Proteomes" id="UP001501321"/>
    </source>
</evidence>
<comment type="function">
    <text evidence="5">Involved in the assembly of lipopolysaccharide (LPS).</text>
</comment>
<evidence type="ECO:0000256" key="4">
    <source>
        <dbReference type="ARBA" id="ARBA00023136"/>
    </source>
</evidence>